<dbReference type="AlphaFoldDB" id="A0A1F6NG18"/>
<proteinExistence type="predicted"/>
<accession>A0A1F6NG18</accession>
<dbReference type="Gene3D" id="3.40.630.30">
    <property type="match status" value="1"/>
</dbReference>
<dbReference type="InterPro" id="IPR016181">
    <property type="entry name" value="Acyl_CoA_acyltransferase"/>
</dbReference>
<dbReference type="SUPFAM" id="SSF55729">
    <property type="entry name" value="Acyl-CoA N-acyltransferases (Nat)"/>
    <property type="match status" value="1"/>
</dbReference>
<dbReference type="STRING" id="1798697.A2373_01035"/>
<reference evidence="2 3" key="1">
    <citation type="journal article" date="2016" name="Nat. Commun.">
        <title>Thousands of microbial genomes shed light on interconnected biogeochemical processes in an aquifer system.</title>
        <authorList>
            <person name="Anantharaman K."/>
            <person name="Brown C.T."/>
            <person name="Hug L.A."/>
            <person name="Sharon I."/>
            <person name="Castelle C.J."/>
            <person name="Probst A.J."/>
            <person name="Thomas B.C."/>
            <person name="Singh A."/>
            <person name="Wilkins M.J."/>
            <person name="Karaoz U."/>
            <person name="Brodie E.L."/>
            <person name="Williams K.H."/>
            <person name="Hubbard S.S."/>
            <person name="Banfield J.F."/>
        </authorList>
    </citation>
    <scope>NUCLEOTIDE SEQUENCE [LARGE SCALE GENOMIC DNA]</scope>
</reference>
<sequence>MDGDKQILPIRIRSVLIDDFAELYEIGKTTPEFRVSATEDFMDVDEFKWSITNPDGIFLVAEERNKKIGFIYANAKDMERPFEHKYACLVYLVVMSEFRGQGIARKLYTECETKLKEIGVTNIYGWANAETEGGILNFMKKNGFLEGHKYVWMDKKIL</sequence>
<dbReference type="CDD" id="cd04301">
    <property type="entry name" value="NAT_SF"/>
    <property type="match status" value="1"/>
</dbReference>
<dbReference type="PROSITE" id="PS51186">
    <property type="entry name" value="GNAT"/>
    <property type="match status" value="1"/>
</dbReference>
<evidence type="ECO:0000313" key="3">
    <source>
        <dbReference type="Proteomes" id="UP000176300"/>
    </source>
</evidence>
<organism evidence="2 3">
    <name type="scientific">Candidatus Magasanikbacteria bacterium RIFOXYB1_FULL_40_15</name>
    <dbReference type="NCBI Taxonomy" id="1798697"/>
    <lineage>
        <taxon>Bacteria</taxon>
        <taxon>Candidatus Magasanikiibacteriota</taxon>
    </lineage>
</organism>
<gene>
    <name evidence="2" type="ORF">A2373_01035</name>
</gene>
<evidence type="ECO:0000313" key="2">
    <source>
        <dbReference type="EMBL" id="OGH82804.1"/>
    </source>
</evidence>
<comment type="caution">
    <text evidence="2">The sequence shown here is derived from an EMBL/GenBank/DDBJ whole genome shotgun (WGS) entry which is preliminary data.</text>
</comment>
<dbReference type="EMBL" id="MFQS01000028">
    <property type="protein sequence ID" value="OGH82804.1"/>
    <property type="molecule type" value="Genomic_DNA"/>
</dbReference>
<protein>
    <recommendedName>
        <fullName evidence="1">N-acetyltransferase domain-containing protein</fullName>
    </recommendedName>
</protein>
<name>A0A1F6NG18_9BACT</name>
<dbReference type="GO" id="GO:0016747">
    <property type="term" value="F:acyltransferase activity, transferring groups other than amino-acyl groups"/>
    <property type="evidence" value="ECO:0007669"/>
    <property type="project" value="InterPro"/>
</dbReference>
<dbReference type="Proteomes" id="UP000176300">
    <property type="component" value="Unassembled WGS sequence"/>
</dbReference>
<dbReference type="Pfam" id="PF00583">
    <property type="entry name" value="Acetyltransf_1"/>
    <property type="match status" value="1"/>
</dbReference>
<dbReference type="InterPro" id="IPR000182">
    <property type="entry name" value="GNAT_dom"/>
</dbReference>
<evidence type="ECO:0000259" key="1">
    <source>
        <dbReference type="PROSITE" id="PS51186"/>
    </source>
</evidence>
<feature type="domain" description="N-acetyltransferase" evidence="1">
    <location>
        <begin position="10"/>
        <end position="158"/>
    </location>
</feature>